<dbReference type="PANTHER" id="PTHR38448">
    <property type="entry name" value="REGULATORY PROTEIN YLBF-RELATED"/>
    <property type="match status" value="1"/>
</dbReference>
<dbReference type="InterPro" id="IPR016783">
    <property type="entry name" value="Biofilm_formation_YmcA"/>
</dbReference>
<evidence type="ECO:0008006" key="3">
    <source>
        <dbReference type="Google" id="ProtNLM"/>
    </source>
</evidence>
<gene>
    <name evidence="1" type="primary">ymcA</name>
    <name evidence="1" type="ORF">ERS140147_00091</name>
</gene>
<dbReference type="PANTHER" id="PTHR38448:SF1">
    <property type="entry name" value="YLBF FAMILY REGULATOR"/>
    <property type="match status" value="1"/>
</dbReference>
<dbReference type="Pfam" id="PF06133">
    <property type="entry name" value="Com_YlbF"/>
    <property type="match status" value="1"/>
</dbReference>
<dbReference type="EMBL" id="CCEH01000001">
    <property type="protein sequence ID" value="CDR26595.1"/>
    <property type="molecule type" value="Genomic_DNA"/>
</dbReference>
<dbReference type="SUPFAM" id="SSF158622">
    <property type="entry name" value="YheA/YmcA-like"/>
    <property type="match status" value="1"/>
</dbReference>
<dbReference type="AlphaFoldDB" id="A0A077UE78"/>
<evidence type="ECO:0000313" key="1">
    <source>
        <dbReference type="EMBL" id="CDR26595.1"/>
    </source>
</evidence>
<dbReference type="InterPro" id="IPR052767">
    <property type="entry name" value="Bact_com_dev_regulator"/>
</dbReference>
<protein>
    <recommendedName>
        <fullName evidence="3">YlbF family regulator</fullName>
    </recommendedName>
</protein>
<name>A0A077UE78_9STAP</name>
<evidence type="ECO:0000313" key="2">
    <source>
        <dbReference type="Proteomes" id="UP000044616"/>
    </source>
</evidence>
<dbReference type="Proteomes" id="UP000044616">
    <property type="component" value="Unassembled WGS sequence"/>
</dbReference>
<proteinExistence type="predicted"/>
<accession>A0A077UE78</accession>
<dbReference type="InterPro" id="IPR023378">
    <property type="entry name" value="YheA/YmcA-like_dom_sf"/>
</dbReference>
<sequence>MYTKNDVLQQANSIANKIKDLETIKTYQQIEAQIHRNQKIQKKMDILKKQQKQSVNFQNYGKQNALAQSEHTIHNIETEINTLPIVEQFQTSQFEANQLLQLFISTMEARLNDHNKAKHSD</sequence>
<dbReference type="InterPro" id="IPR010368">
    <property type="entry name" value="Com_YlbF"/>
</dbReference>
<dbReference type="Gene3D" id="1.20.1500.10">
    <property type="entry name" value="YheA/YmcA-like"/>
    <property type="match status" value="1"/>
</dbReference>
<organism evidence="1 2">
    <name type="scientific">Staphylococcus schweitzeri</name>
    <dbReference type="NCBI Taxonomy" id="1654388"/>
    <lineage>
        <taxon>Bacteria</taxon>
        <taxon>Bacillati</taxon>
        <taxon>Bacillota</taxon>
        <taxon>Bacilli</taxon>
        <taxon>Bacillales</taxon>
        <taxon>Staphylococcaceae</taxon>
        <taxon>Staphylococcus</taxon>
    </lineage>
</organism>
<dbReference type="RefSeq" id="WP_047425233.1">
    <property type="nucleotide sequence ID" value="NZ_CCEG01000002.1"/>
</dbReference>
<dbReference type="PIRSF" id="PIRSF021287">
    <property type="entry name" value="Biofilm_formation_YmcA"/>
    <property type="match status" value="1"/>
</dbReference>
<reference evidence="1 2" key="1">
    <citation type="submission" date="2014-05" db="EMBL/GenBank/DDBJ databases">
        <authorList>
            <person name="Aslett A.Martin."/>
            <person name="De Silva Nishadi"/>
        </authorList>
    </citation>
    <scope>NUCLEOTIDE SEQUENCE [LARGE SCALE GENOMIC DNA]</scope>
</reference>